<reference evidence="1 2" key="1">
    <citation type="journal article" date="2021" name="Plant Biotechnol. J.">
        <title>Multi-omics assisted identification of the key and species-specific regulatory components of drought-tolerant mechanisms in Gossypium stocksii.</title>
        <authorList>
            <person name="Yu D."/>
            <person name="Ke L."/>
            <person name="Zhang D."/>
            <person name="Wu Y."/>
            <person name="Sun Y."/>
            <person name="Mei J."/>
            <person name="Sun J."/>
            <person name="Sun Y."/>
        </authorList>
    </citation>
    <scope>NUCLEOTIDE SEQUENCE [LARGE SCALE GENOMIC DNA]</scope>
    <source>
        <strain evidence="2">cv. E1</strain>
        <tissue evidence="1">Leaf</tissue>
    </source>
</reference>
<evidence type="ECO:0000313" key="1">
    <source>
        <dbReference type="EMBL" id="KAH1038495.1"/>
    </source>
</evidence>
<sequence length="221" mass="26277">MQPQKIKISGCILLQSWAWYLLPFLRPQVNAHYSFPLVRRWKNEVSHMGITNEFEDIQLLLDQQLEAGDIEELYKVDLRGRTDKDWEKFHAKYNHIWEHRHNFIPMSKLILASDLAASLDYMTWCRHHTPYRAPMLTTTLTYMLSPTIPTFYSHSGYVIPYTYPSIMSQTPSISLFYRGCSSSQPHISTIDDIQWQPRMTRHLRMDKRDEDEKDEELKPKL</sequence>
<keyword evidence="2" id="KW-1185">Reference proteome</keyword>
<comment type="caution">
    <text evidence="1">The sequence shown here is derived from an EMBL/GenBank/DDBJ whole genome shotgun (WGS) entry which is preliminary data.</text>
</comment>
<evidence type="ECO:0008006" key="3">
    <source>
        <dbReference type="Google" id="ProtNLM"/>
    </source>
</evidence>
<dbReference type="EMBL" id="JAIQCV010000012">
    <property type="protein sequence ID" value="KAH1038495.1"/>
    <property type="molecule type" value="Genomic_DNA"/>
</dbReference>
<dbReference type="AlphaFoldDB" id="A0A9D3UDI9"/>
<name>A0A9D3UDI9_9ROSI</name>
<evidence type="ECO:0000313" key="2">
    <source>
        <dbReference type="Proteomes" id="UP000828251"/>
    </source>
</evidence>
<gene>
    <name evidence="1" type="ORF">J1N35_040238</name>
</gene>
<organism evidence="1 2">
    <name type="scientific">Gossypium stocksii</name>
    <dbReference type="NCBI Taxonomy" id="47602"/>
    <lineage>
        <taxon>Eukaryota</taxon>
        <taxon>Viridiplantae</taxon>
        <taxon>Streptophyta</taxon>
        <taxon>Embryophyta</taxon>
        <taxon>Tracheophyta</taxon>
        <taxon>Spermatophyta</taxon>
        <taxon>Magnoliopsida</taxon>
        <taxon>eudicotyledons</taxon>
        <taxon>Gunneridae</taxon>
        <taxon>Pentapetalae</taxon>
        <taxon>rosids</taxon>
        <taxon>malvids</taxon>
        <taxon>Malvales</taxon>
        <taxon>Malvaceae</taxon>
        <taxon>Malvoideae</taxon>
        <taxon>Gossypium</taxon>
    </lineage>
</organism>
<dbReference type="Proteomes" id="UP000828251">
    <property type="component" value="Unassembled WGS sequence"/>
</dbReference>
<protein>
    <recommendedName>
        <fullName evidence="3">Aminotransferase-like plant mobile domain-containing protein</fullName>
    </recommendedName>
</protein>
<accession>A0A9D3UDI9</accession>
<proteinExistence type="predicted"/>